<sequence length="211" mass="24379">MPNPRDAISKTMHLGLREFMDSHGQIRYAMYFPLIYHKSVSIFRNPSRSHFGTNKPTFSSILFMNIATLFLAPISDLDSDMVSEAYKFCYKKSLLPVLIEDTITKKKVMFHNTPDDRDKLWKAVSWWIKEAAEVFIRWSSMGEDVLHKKVADIINGADGVDSLFFKLKGLPMSRLIVRLPYMLKHTLPDSKLRVLNDLSAYVARRNNPSYT</sequence>
<reference evidence="1" key="1">
    <citation type="submission" date="2022-06" db="EMBL/GenBank/DDBJ databases">
        <title>Phylogenomic reconstructions and comparative analyses of Kickxellomycotina fungi.</title>
        <authorList>
            <person name="Reynolds N.K."/>
            <person name="Stajich J.E."/>
            <person name="Barry K."/>
            <person name="Grigoriev I.V."/>
            <person name="Crous P."/>
            <person name="Smith M.E."/>
        </authorList>
    </citation>
    <scope>NUCLEOTIDE SEQUENCE</scope>
    <source>
        <strain evidence="1">RSA 2271</strain>
    </source>
</reference>
<feature type="non-terminal residue" evidence="1">
    <location>
        <position position="211"/>
    </location>
</feature>
<proteinExistence type="predicted"/>
<accession>A0ACC1H7L0</accession>
<evidence type="ECO:0000313" key="2">
    <source>
        <dbReference type="Proteomes" id="UP001145114"/>
    </source>
</evidence>
<dbReference type="Proteomes" id="UP001145114">
    <property type="component" value="Unassembled WGS sequence"/>
</dbReference>
<evidence type="ECO:0000313" key="1">
    <source>
        <dbReference type="EMBL" id="KAJ1671524.1"/>
    </source>
</evidence>
<name>A0ACC1H7L0_9FUNG</name>
<comment type="caution">
    <text evidence="1">The sequence shown here is derived from an EMBL/GenBank/DDBJ whole genome shotgun (WGS) entry which is preliminary data.</text>
</comment>
<dbReference type="EMBL" id="JAMZIH010008712">
    <property type="protein sequence ID" value="KAJ1671524.1"/>
    <property type="molecule type" value="Genomic_DNA"/>
</dbReference>
<gene>
    <name evidence="1" type="ORF">EV182_007587</name>
</gene>
<organism evidence="1 2">
    <name type="scientific">Spiromyces aspiralis</name>
    <dbReference type="NCBI Taxonomy" id="68401"/>
    <lineage>
        <taxon>Eukaryota</taxon>
        <taxon>Fungi</taxon>
        <taxon>Fungi incertae sedis</taxon>
        <taxon>Zoopagomycota</taxon>
        <taxon>Kickxellomycotina</taxon>
        <taxon>Kickxellomycetes</taxon>
        <taxon>Kickxellales</taxon>
        <taxon>Kickxellaceae</taxon>
        <taxon>Spiromyces</taxon>
    </lineage>
</organism>
<keyword evidence="2" id="KW-1185">Reference proteome</keyword>
<protein>
    <submittedName>
        <fullName evidence="1">Uncharacterized protein</fullName>
    </submittedName>
</protein>